<evidence type="ECO:0000313" key="12">
    <source>
        <dbReference type="EMBL" id="BAF59437.1"/>
    </source>
</evidence>
<dbReference type="InterPro" id="IPR017900">
    <property type="entry name" value="4Fe4S_Fe_S_CS"/>
</dbReference>
<keyword evidence="7 10" id="KW-0249">Electron transport</keyword>
<sequence>MDKVAYKISDECLACGSCMEACPNDAISEGDIYKIDPDKCAECGACVDACPTGAIIEE</sequence>
<dbReference type="HOGENOM" id="CLU_139698_11_4_9"/>
<dbReference type="KEGG" id="pth:PTH_1256"/>
<keyword evidence="13" id="KW-1185">Reference proteome</keyword>
<evidence type="ECO:0000256" key="6">
    <source>
        <dbReference type="ARBA" id="ARBA00022723"/>
    </source>
</evidence>
<evidence type="ECO:0000256" key="8">
    <source>
        <dbReference type="ARBA" id="ARBA00023004"/>
    </source>
</evidence>
<dbReference type="SUPFAM" id="SSF54862">
    <property type="entry name" value="4Fe-4S ferredoxins"/>
    <property type="match status" value="1"/>
</dbReference>
<evidence type="ECO:0000256" key="1">
    <source>
        <dbReference type="ARBA" id="ARBA00001966"/>
    </source>
</evidence>
<dbReference type="InterPro" id="IPR050157">
    <property type="entry name" value="PSI_iron-sulfur_center"/>
</dbReference>
<dbReference type="AlphaFoldDB" id="A5D2T9"/>
<protein>
    <recommendedName>
        <fullName evidence="3 10">Ferredoxin</fullName>
    </recommendedName>
</protein>
<dbReference type="Gene3D" id="3.30.70.20">
    <property type="match status" value="1"/>
</dbReference>
<dbReference type="GO" id="GO:0046872">
    <property type="term" value="F:metal ion binding"/>
    <property type="evidence" value="ECO:0007669"/>
    <property type="project" value="UniProtKB-UniRule"/>
</dbReference>
<evidence type="ECO:0000256" key="3">
    <source>
        <dbReference type="ARBA" id="ARBA00013529"/>
    </source>
</evidence>
<gene>
    <name evidence="12" type="ordered locus">PTH_1256</name>
</gene>
<evidence type="ECO:0000256" key="5">
    <source>
        <dbReference type="ARBA" id="ARBA00022485"/>
    </source>
</evidence>
<organism evidence="12 13">
    <name type="scientific">Pelotomaculum thermopropionicum (strain DSM 13744 / JCM 10971 / SI)</name>
    <dbReference type="NCBI Taxonomy" id="370438"/>
    <lineage>
        <taxon>Bacteria</taxon>
        <taxon>Bacillati</taxon>
        <taxon>Bacillota</taxon>
        <taxon>Clostridia</taxon>
        <taxon>Eubacteriales</taxon>
        <taxon>Desulfotomaculaceae</taxon>
        <taxon>Pelotomaculum</taxon>
    </lineage>
</organism>
<evidence type="ECO:0000313" key="13">
    <source>
        <dbReference type="Proteomes" id="UP000006556"/>
    </source>
</evidence>
<feature type="domain" description="4Fe-4S ferredoxin-type" evidence="11">
    <location>
        <begin position="31"/>
        <end position="58"/>
    </location>
</feature>
<feature type="domain" description="4Fe-4S ferredoxin-type" evidence="11">
    <location>
        <begin position="3"/>
        <end position="28"/>
    </location>
</feature>
<dbReference type="InterPro" id="IPR000813">
    <property type="entry name" value="7Fe_ferredoxin"/>
</dbReference>
<dbReference type="PROSITE" id="PS51379">
    <property type="entry name" value="4FE4S_FER_2"/>
    <property type="match status" value="2"/>
</dbReference>
<keyword evidence="4 10" id="KW-0813">Transport</keyword>
<keyword evidence="6 10" id="KW-0479">Metal-binding</keyword>
<dbReference type="Pfam" id="PF12838">
    <property type="entry name" value="Fer4_7"/>
    <property type="match status" value="1"/>
</dbReference>
<proteinExistence type="predicted"/>
<keyword evidence="5 10" id="KW-0004">4Fe-4S</keyword>
<accession>A5D2T9</accession>
<name>A5D2T9_PELTS</name>
<evidence type="ECO:0000256" key="9">
    <source>
        <dbReference type="ARBA" id="ARBA00023014"/>
    </source>
</evidence>
<dbReference type="PROSITE" id="PS00198">
    <property type="entry name" value="4FE4S_FER_1"/>
    <property type="match status" value="1"/>
</dbReference>
<reference evidence="13" key="1">
    <citation type="journal article" date="2008" name="Genome Res.">
        <title>The genome of Pelotomaculum thermopropionicum reveals niche-associated evolution in anaerobic microbiota.</title>
        <authorList>
            <person name="Kosaka T."/>
            <person name="Kato S."/>
            <person name="Shimoyama T."/>
            <person name="Ishii S."/>
            <person name="Abe T."/>
            <person name="Watanabe K."/>
        </authorList>
    </citation>
    <scope>NUCLEOTIDE SEQUENCE [LARGE SCALE GENOMIC DNA]</scope>
    <source>
        <strain evidence="13">DSM 13744 / JCM 10971 / SI</strain>
    </source>
</reference>
<dbReference type="PRINTS" id="PR00354">
    <property type="entry name" value="7FE8SFRDOXIN"/>
</dbReference>
<dbReference type="GO" id="GO:0009055">
    <property type="term" value="F:electron transfer activity"/>
    <property type="evidence" value="ECO:0007669"/>
    <property type="project" value="UniProtKB-UniRule"/>
</dbReference>
<dbReference type="PANTHER" id="PTHR24960">
    <property type="entry name" value="PHOTOSYSTEM I IRON-SULFUR CENTER-RELATED"/>
    <property type="match status" value="1"/>
</dbReference>
<evidence type="ECO:0000259" key="11">
    <source>
        <dbReference type="PROSITE" id="PS51379"/>
    </source>
</evidence>
<keyword evidence="9 10" id="KW-0411">Iron-sulfur</keyword>
<dbReference type="Proteomes" id="UP000006556">
    <property type="component" value="Chromosome"/>
</dbReference>
<evidence type="ECO:0000256" key="7">
    <source>
        <dbReference type="ARBA" id="ARBA00022982"/>
    </source>
</evidence>
<dbReference type="GO" id="GO:0051539">
    <property type="term" value="F:4 iron, 4 sulfur cluster binding"/>
    <property type="evidence" value="ECO:0007669"/>
    <property type="project" value="UniProtKB-UniRule"/>
</dbReference>
<comment type="function">
    <text evidence="2 10">Ferredoxins are iron-sulfur proteins that transfer electrons in a wide variety of metabolic reactions.</text>
</comment>
<evidence type="ECO:0000256" key="10">
    <source>
        <dbReference type="RuleBase" id="RU365098"/>
    </source>
</evidence>
<dbReference type="PANTHER" id="PTHR24960:SF79">
    <property type="entry name" value="PHOTOSYSTEM I IRON-SULFUR CENTER"/>
    <property type="match status" value="1"/>
</dbReference>
<evidence type="ECO:0000256" key="2">
    <source>
        <dbReference type="ARBA" id="ARBA00003532"/>
    </source>
</evidence>
<comment type="cofactor">
    <cofactor evidence="1 10">
        <name>[4Fe-4S] cluster</name>
        <dbReference type="ChEBI" id="CHEBI:49883"/>
    </cofactor>
</comment>
<dbReference type="STRING" id="370438.PTH_1256"/>
<dbReference type="eggNOG" id="COG2768">
    <property type="taxonomic scope" value="Bacteria"/>
</dbReference>
<keyword evidence="8 10" id="KW-0408">Iron</keyword>
<dbReference type="InterPro" id="IPR017896">
    <property type="entry name" value="4Fe4S_Fe-S-bd"/>
</dbReference>
<evidence type="ECO:0000256" key="4">
    <source>
        <dbReference type="ARBA" id="ARBA00022448"/>
    </source>
</evidence>
<dbReference type="EMBL" id="AP009389">
    <property type="protein sequence ID" value="BAF59437.1"/>
    <property type="molecule type" value="Genomic_DNA"/>
</dbReference>